<proteinExistence type="predicted"/>
<dbReference type="GO" id="GO:0006915">
    <property type="term" value="P:apoptotic process"/>
    <property type="evidence" value="ECO:0007669"/>
    <property type="project" value="UniProtKB-UniRule"/>
</dbReference>
<dbReference type="OrthoDB" id="6475906at2759"/>
<sequence length="212" mass="24335">MEYAKTFVPPSLMRSMSSMSTSISQRILPPVQPRPYRVCTQKRRRKKGIMATSLEDLLEKTARSFLLTCQFLTLVLEEDGTVVDSEAFFQSLPTNTQFMVLEKGERWIPGKGAVPRFRQSRKNEIAKLSFDFYKLDPKDFFGCLAIKASLYEIYTLSYDIRCTKVKYIVKSLMRCMLYAARVFGQCLLCCSTTILQYIGDDDFCTPTPSNPK</sequence>
<dbReference type="CTD" id="1149"/>
<dbReference type="SMART" id="SM00266">
    <property type="entry name" value="CAD"/>
    <property type="match status" value="1"/>
</dbReference>
<dbReference type="RefSeq" id="XP_030623480.1">
    <property type="nucleotide sequence ID" value="XM_030767620.1"/>
</dbReference>
<dbReference type="GO" id="GO:0042981">
    <property type="term" value="P:regulation of apoptotic process"/>
    <property type="evidence" value="ECO:0007669"/>
    <property type="project" value="TreeGrafter"/>
</dbReference>
<feature type="domain" description="CIDE-N" evidence="3">
    <location>
        <begin position="32"/>
        <end position="109"/>
    </location>
</feature>
<dbReference type="SUPFAM" id="SSF54277">
    <property type="entry name" value="CAD &amp; PB1 domains"/>
    <property type="match status" value="1"/>
</dbReference>
<dbReference type="InParanoid" id="A0A6J2USN1"/>
<protein>
    <submittedName>
        <fullName evidence="5">Cell death activator CIDE-A</fullName>
    </submittedName>
</protein>
<keyword evidence="4" id="KW-1185">Reference proteome</keyword>
<reference evidence="5" key="1">
    <citation type="submission" date="2025-08" db="UniProtKB">
        <authorList>
            <consortium name="RefSeq"/>
        </authorList>
    </citation>
    <scope>IDENTIFICATION</scope>
</reference>
<dbReference type="FunCoup" id="A0A6J2USN1">
    <property type="interactions" value="1400"/>
</dbReference>
<evidence type="ECO:0000256" key="2">
    <source>
        <dbReference type="PROSITE-ProRule" id="PRU00447"/>
    </source>
</evidence>
<gene>
    <name evidence="5" type="primary">cidea</name>
</gene>
<dbReference type="Gene3D" id="3.10.20.10">
    <property type="match status" value="1"/>
</dbReference>
<dbReference type="GeneID" id="115806756"/>
<accession>A0A6J2USN1</accession>
<dbReference type="InterPro" id="IPR003508">
    <property type="entry name" value="CIDE-N_dom"/>
</dbReference>
<evidence type="ECO:0000313" key="4">
    <source>
        <dbReference type="Proteomes" id="UP000504632"/>
    </source>
</evidence>
<evidence type="ECO:0000256" key="1">
    <source>
        <dbReference type="ARBA" id="ARBA00022703"/>
    </source>
</evidence>
<dbReference type="PANTHER" id="PTHR12306">
    <property type="entry name" value="CELL DEATH ACTIVATOR CIDE"/>
    <property type="match status" value="1"/>
</dbReference>
<keyword evidence="1 2" id="KW-0053">Apoptosis</keyword>
<name>A0A6J2USN1_CHACN</name>
<dbReference type="CDD" id="cd01615">
    <property type="entry name" value="CIDE_N"/>
    <property type="match status" value="1"/>
</dbReference>
<evidence type="ECO:0000313" key="5">
    <source>
        <dbReference type="RefSeq" id="XP_030623480.1"/>
    </source>
</evidence>
<dbReference type="Proteomes" id="UP000504632">
    <property type="component" value="Chromosome 3"/>
</dbReference>
<organism evidence="4 5">
    <name type="scientific">Chanos chanos</name>
    <name type="common">Milkfish</name>
    <name type="synonym">Mugil chanos</name>
    <dbReference type="NCBI Taxonomy" id="29144"/>
    <lineage>
        <taxon>Eukaryota</taxon>
        <taxon>Metazoa</taxon>
        <taxon>Chordata</taxon>
        <taxon>Craniata</taxon>
        <taxon>Vertebrata</taxon>
        <taxon>Euteleostomi</taxon>
        <taxon>Actinopterygii</taxon>
        <taxon>Neopterygii</taxon>
        <taxon>Teleostei</taxon>
        <taxon>Ostariophysi</taxon>
        <taxon>Gonorynchiformes</taxon>
        <taxon>Chanidae</taxon>
        <taxon>Chanos</taxon>
    </lineage>
</organism>
<dbReference type="PROSITE" id="PS51135">
    <property type="entry name" value="CIDE_N"/>
    <property type="match status" value="1"/>
</dbReference>
<dbReference type="Pfam" id="PF02017">
    <property type="entry name" value="CIDE-N"/>
    <property type="match status" value="1"/>
</dbReference>
<dbReference type="PANTHER" id="PTHR12306:SF8">
    <property type="entry name" value="LIPID TRANSFERASE CIDEA"/>
    <property type="match status" value="1"/>
</dbReference>
<evidence type="ECO:0000259" key="3">
    <source>
        <dbReference type="PROSITE" id="PS51135"/>
    </source>
</evidence>
<dbReference type="AlphaFoldDB" id="A0A6J2USN1"/>